<evidence type="ECO:0000313" key="1">
    <source>
        <dbReference type="EMBL" id="GBN85038.1"/>
    </source>
</evidence>
<sequence>MFVDMERCQQTVEMVNTSRAQGKKMSKKCSRTVKDEIIVCDHQWKDVNTSVGGIKMRQTDSEQMSIRSWTVERCQRTVERCQRTVEICQRTVERQRTVRKMPTRSWTVKDVNTFVDSGKMSAMFVDSGKDVNTFGQ</sequence>
<dbReference type="EMBL" id="BGPR01020590">
    <property type="protein sequence ID" value="GBN85038.1"/>
    <property type="molecule type" value="Genomic_DNA"/>
</dbReference>
<proteinExistence type="predicted"/>
<dbReference type="Proteomes" id="UP000499080">
    <property type="component" value="Unassembled WGS sequence"/>
</dbReference>
<keyword evidence="2" id="KW-1185">Reference proteome</keyword>
<dbReference type="AlphaFoldDB" id="A0A4Y2S9X1"/>
<evidence type="ECO:0000313" key="2">
    <source>
        <dbReference type="Proteomes" id="UP000499080"/>
    </source>
</evidence>
<accession>A0A4Y2S9X1</accession>
<protein>
    <submittedName>
        <fullName evidence="1">Uncharacterized protein</fullName>
    </submittedName>
</protein>
<organism evidence="1 2">
    <name type="scientific">Araneus ventricosus</name>
    <name type="common">Orbweaver spider</name>
    <name type="synonym">Epeira ventricosa</name>
    <dbReference type="NCBI Taxonomy" id="182803"/>
    <lineage>
        <taxon>Eukaryota</taxon>
        <taxon>Metazoa</taxon>
        <taxon>Ecdysozoa</taxon>
        <taxon>Arthropoda</taxon>
        <taxon>Chelicerata</taxon>
        <taxon>Arachnida</taxon>
        <taxon>Araneae</taxon>
        <taxon>Araneomorphae</taxon>
        <taxon>Entelegynae</taxon>
        <taxon>Araneoidea</taxon>
        <taxon>Araneidae</taxon>
        <taxon>Araneus</taxon>
    </lineage>
</organism>
<comment type="caution">
    <text evidence="1">The sequence shown here is derived from an EMBL/GenBank/DDBJ whole genome shotgun (WGS) entry which is preliminary data.</text>
</comment>
<name>A0A4Y2S9X1_ARAVE</name>
<gene>
    <name evidence="1" type="ORF">AVEN_179694_1</name>
</gene>
<reference evidence="1 2" key="1">
    <citation type="journal article" date="2019" name="Sci. Rep.">
        <title>Orb-weaving spider Araneus ventricosus genome elucidates the spidroin gene catalogue.</title>
        <authorList>
            <person name="Kono N."/>
            <person name="Nakamura H."/>
            <person name="Ohtoshi R."/>
            <person name="Moran D.A.P."/>
            <person name="Shinohara A."/>
            <person name="Yoshida Y."/>
            <person name="Fujiwara M."/>
            <person name="Mori M."/>
            <person name="Tomita M."/>
            <person name="Arakawa K."/>
        </authorList>
    </citation>
    <scope>NUCLEOTIDE SEQUENCE [LARGE SCALE GENOMIC DNA]</scope>
</reference>